<gene>
    <name evidence="13" type="ORF">SAMN05216297_105163</name>
</gene>
<evidence type="ECO:0000256" key="6">
    <source>
        <dbReference type="ARBA" id="ARBA00023136"/>
    </source>
</evidence>
<keyword evidence="14" id="KW-1185">Reference proteome</keyword>
<evidence type="ECO:0000256" key="2">
    <source>
        <dbReference type="ARBA" id="ARBA00022448"/>
    </source>
</evidence>
<evidence type="ECO:0000256" key="7">
    <source>
        <dbReference type="ARBA" id="ARBA00023237"/>
    </source>
</evidence>
<dbReference type="NCBIfam" id="TIGR04056">
    <property type="entry name" value="OMP_RagA_SusC"/>
    <property type="match status" value="1"/>
</dbReference>
<dbReference type="STRING" id="739143.SAMN05216297_105163"/>
<evidence type="ECO:0000256" key="5">
    <source>
        <dbReference type="ARBA" id="ARBA00023077"/>
    </source>
</evidence>
<accession>A0A1I1Q8U6</accession>
<name>A0A1I1Q8U6_9FLAO</name>
<dbReference type="InterPro" id="IPR012910">
    <property type="entry name" value="Plug_dom"/>
</dbReference>
<dbReference type="AlphaFoldDB" id="A0A1I1Q8U6"/>
<keyword evidence="4 8" id="KW-0812">Transmembrane</keyword>
<dbReference type="InterPro" id="IPR037066">
    <property type="entry name" value="Plug_dom_sf"/>
</dbReference>
<evidence type="ECO:0000313" key="14">
    <source>
        <dbReference type="Proteomes" id="UP000199672"/>
    </source>
</evidence>
<dbReference type="Gene3D" id="2.40.170.20">
    <property type="entry name" value="TonB-dependent receptor, beta-barrel domain"/>
    <property type="match status" value="1"/>
</dbReference>
<proteinExistence type="inferred from homology"/>
<dbReference type="Pfam" id="PF07715">
    <property type="entry name" value="Plug"/>
    <property type="match status" value="1"/>
</dbReference>
<dbReference type="Gene3D" id="2.170.130.10">
    <property type="entry name" value="TonB-dependent receptor, plug domain"/>
    <property type="match status" value="1"/>
</dbReference>
<evidence type="ECO:0000256" key="3">
    <source>
        <dbReference type="ARBA" id="ARBA00022452"/>
    </source>
</evidence>
<evidence type="ECO:0000256" key="4">
    <source>
        <dbReference type="ARBA" id="ARBA00022692"/>
    </source>
</evidence>
<keyword evidence="5 9" id="KW-0798">TonB box</keyword>
<dbReference type="InterPro" id="IPR036942">
    <property type="entry name" value="Beta-barrel_TonB_sf"/>
</dbReference>
<dbReference type="InterPro" id="IPR023997">
    <property type="entry name" value="TonB-dep_OMP_SusC/RagA_CS"/>
</dbReference>
<feature type="domain" description="TonB-dependent receptor plug" evidence="12">
    <location>
        <begin position="112"/>
        <end position="218"/>
    </location>
</feature>
<evidence type="ECO:0000256" key="9">
    <source>
        <dbReference type="RuleBase" id="RU003357"/>
    </source>
</evidence>
<dbReference type="GO" id="GO:0009279">
    <property type="term" value="C:cell outer membrane"/>
    <property type="evidence" value="ECO:0007669"/>
    <property type="project" value="UniProtKB-SubCell"/>
</dbReference>
<evidence type="ECO:0000256" key="1">
    <source>
        <dbReference type="ARBA" id="ARBA00004571"/>
    </source>
</evidence>
<evidence type="ECO:0000256" key="10">
    <source>
        <dbReference type="SAM" id="SignalP"/>
    </source>
</evidence>
<feature type="chain" id="PRO_5011463972" evidence="10">
    <location>
        <begin position="23"/>
        <end position="1008"/>
    </location>
</feature>
<dbReference type="SUPFAM" id="SSF56935">
    <property type="entry name" value="Porins"/>
    <property type="match status" value="1"/>
</dbReference>
<dbReference type="Pfam" id="PF00593">
    <property type="entry name" value="TonB_dep_Rec_b-barrel"/>
    <property type="match status" value="1"/>
</dbReference>
<dbReference type="PROSITE" id="PS52016">
    <property type="entry name" value="TONB_DEPENDENT_REC_3"/>
    <property type="match status" value="1"/>
</dbReference>
<feature type="domain" description="TonB-dependent receptor-like beta-barrel" evidence="11">
    <location>
        <begin position="462"/>
        <end position="858"/>
    </location>
</feature>
<comment type="similarity">
    <text evidence="8 9">Belongs to the TonB-dependent receptor family.</text>
</comment>
<reference evidence="14" key="1">
    <citation type="submission" date="2016-10" db="EMBL/GenBank/DDBJ databases">
        <authorList>
            <person name="Varghese N."/>
            <person name="Submissions S."/>
        </authorList>
    </citation>
    <scope>NUCLEOTIDE SEQUENCE [LARGE SCALE GENOMIC DNA]</scope>
    <source>
        <strain evidence="14">CGMCC 1.10370</strain>
    </source>
</reference>
<dbReference type="SUPFAM" id="SSF49464">
    <property type="entry name" value="Carboxypeptidase regulatory domain-like"/>
    <property type="match status" value="1"/>
</dbReference>
<dbReference type="EMBL" id="FOMH01000005">
    <property type="protein sequence ID" value="SFD18564.1"/>
    <property type="molecule type" value="Genomic_DNA"/>
</dbReference>
<evidence type="ECO:0000313" key="13">
    <source>
        <dbReference type="EMBL" id="SFD18564.1"/>
    </source>
</evidence>
<keyword evidence="6 8" id="KW-0472">Membrane</keyword>
<feature type="signal peptide" evidence="10">
    <location>
        <begin position="1"/>
        <end position="22"/>
    </location>
</feature>
<dbReference type="InterPro" id="IPR039426">
    <property type="entry name" value="TonB-dep_rcpt-like"/>
</dbReference>
<comment type="subcellular location">
    <subcellularLocation>
        <location evidence="1 8">Cell outer membrane</location>
        <topology evidence="1 8">Multi-pass membrane protein</topology>
    </subcellularLocation>
</comment>
<keyword evidence="3 8" id="KW-1134">Transmembrane beta strand</keyword>
<dbReference type="InterPro" id="IPR008969">
    <property type="entry name" value="CarboxyPept-like_regulatory"/>
</dbReference>
<dbReference type="InterPro" id="IPR023996">
    <property type="entry name" value="TonB-dep_OMP_SusC/RagA"/>
</dbReference>
<keyword evidence="2 8" id="KW-0813">Transport</keyword>
<evidence type="ECO:0000259" key="12">
    <source>
        <dbReference type="Pfam" id="PF07715"/>
    </source>
</evidence>
<dbReference type="NCBIfam" id="TIGR04057">
    <property type="entry name" value="SusC_RagA_signa"/>
    <property type="match status" value="1"/>
</dbReference>
<keyword evidence="10" id="KW-0732">Signal</keyword>
<dbReference type="RefSeq" id="WP_091493107.1">
    <property type="nucleotide sequence ID" value="NZ_FOMH01000005.1"/>
</dbReference>
<dbReference type="Gene3D" id="2.60.40.1120">
    <property type="entry name" value="Carboxypeptidase-like, regulatory domain"/>
    <property type="match status" value="1"/>
</dbReference>
<dbReference type="Proteomes" id="UP000199672">
    <property type="component" value="Unassembled WGS sequence"/>
</dbReference>
<evidence type="ECO:0000259" key="11">
    <source>
        <dbReference type="Pfam" id="PF00593"/>
    </source>
</evidence>
<keyword evidence="7 8" id="KW-0998">Cell outer membrane</keyword>
<sequence length="1008" mass="111428">MRIAIRYLCFLVVMLCAGTLYSQTITGKVTDNENLPLPGATILVKGTKNSTVTDIDGSYKLLNVKSGSTLEFTFIGFNMQAVNANKSVINVSLIPNTQELNEVVIVGATMKKGDLTGAVSSVSGDKLREVPTPNVVQALQGRASGVYVQQSAVPGQAGSIRIRGNNSLNFGGNPIFVIDGLVTDGNFENINPDDIASMEVLKDASATALYGSRAANGVIVITTKKGSRSGEAKIQYDTWTGVSEFARNIPLMNAQQLFDLRVDAYANRYMDEHPGADRAAYINQIKSDGSTVFAPYELESYRTGKSYNWLDQVTRSGFQTNHNLSFSGGGEKGTYFVSFNYVDQEGLLKNSDFKRYNGKINLTQDLKSWLQFGTNTTFSRSKTNYQESSAFGVALGANPLLPIDPKATYLRYGEVFDQNLYNPIKSLDIINSSTRNRLTSSNFLSAKPVKGLDIRTTLSVDVIDQANFDYVPSYTGQSLRNSMNGEAHHYRYSQLNYQWDNTVTYSKVFAEKHDVSVMGGFSVMSNSGNSTDVRARGFVSDDLTYMALSGAYQKDNAQLGSNFTDYTNQSYFARANYTFDGKYNITGTIRRDGSSKFGPNNKWGTFPSIAGSWDIAKENFLSGFEKLSQLKFRIGYGIVGNQNVDAYRYFALYNAQVSNNSGTYVSDNYIDNFDLKWEKQKQFNIGLDAGFFRNRLTASANYFHINNDDLLMLRNMPVSSGYKYKLDNIGATTNEGIELELSGDIIKNKDFRWNVSANISSAKNKVTKLYGDATEIYSLGGYSNNEIQRTGNFFLGKSVNTVYVFQYDGIAQQGEDLSKVNYGSRTVQAGDIKIKDRNGDGVINDQDRYVVGDLNPDYYGGFSTDLNYKGFALNAVFAYSIGGKRPSGTYESYMNSGGMSAAHTDLLDRWTPTNTNTDVPRAYYGGGRYTLGETDKAIQDASFLRLNALTLSYTLQDKVAESVFLKNCRFYVTGSNLFIITKYKGYDPEGGDSYPLSRMVVLGLNVSL</sequence>
<evidence type="ECO:0000256" key="8">
    <source>
        <dbReference type="PROSITE-ProRule" id="PRU01360"/>
    </source>
</evidence>
<dbReference type="InterPro" id="IPR000531">
    <property type="entry name" value="Beta-barrel_TonB"/>
</dbReference>
<protein>
    <submittedName>
        <fullName evidence="13">TonB-linked outer membrane protein, SusC/RagA family</fullName>
    </submittedName>
</protein>
<organism evidence="13 14">
    <name type="scientific">Flavobacterium phragmitis</name>
    <dbReference type="NCBI Taxonomy" id="739143"/>
    <lineage>
        <taxon>Bacteria</taxon>
        <taxon>Pseudomonadati</taxon>
        <taxon>Bacteroidota</taxon>
        <taxon>Flavobacteriia</taxon>
        <taxon>Flavobacteriales</taxon>
        <taxon>Flavobacteriaceae</taxon>
        <taxon>Flavobacterium</taxon>
    </lineage>
</organism>
<dbReference type="Pfam" id="PF13715">
    <property type="entry name" value="CarbopepD_reg_2"/>
    <property type="match status" value="1"/>
</dbReference>
<dbReference type="OrthoDB" id="9768177at2"/>